<reference evidence="2 3" key="1">
    <citation type="submission" date="2019-05" db="EMBL/GenBank/DDBJ databases">
        <title>Ruegeria sp. nov., isolated from tidal flat.</title>
        <authorList>
            <person name="Kim W."/>
        </authorList>
    </citation>
    <scope>NUCLEOTIDE SEQUENCE [LARGE SCALE GENOMIC DNA]</scope>
    <source>
        <strain evidence="2 3">CAU 1488</strain>
    </source>
</reference>
<dbReference type="InterPro" id="IPR032710">
    <property type="entry name" value="NTF2-like_dom_sf"/>
</dbReference>
<dbReference type="Pfam" id="PF14534">
    <property type="entry name" value="DUF4440"/>
    <property type="match status" value="1"/>
</dbReference>
<name>A0ABY2X2L5_9RHOB</name>
<evidence type="ECO:0000259" key="1">
    <source>
        <dbReference type="Pfam" id="PF14534"/>
    </source>
</evidence>
<proteinExistence type="predicted"/>
<evidence type="ECO:0000313" key="3">
    <source>
        <dbReference type="Proteomes" id="UP001193035"/>
    </source>
</evidence>
<dbReference type="Proteomes" id="UP001193035">
    <property type="component" value="Unassembled WGS sequence"/>
</dbReference>
<dbReference type="CDD" id="cd00531">
    <property type="entry name" value="NTF2_like"/>
    <property type="match status" value="1"/>
</dbReference>
<organism evidence="2 3">
    <name type="scientific">Ruegeria sediminis</name>
    <dbReference type="NCBI Taxonomy" id="2583820"/>
    <lineage>
        <taxon>Bacteria</taxon>
        <taxon>Pseudomonadati</taxon>
        <taxon>Pseudomonadota</taxon>
        <taxon>Alphaproteobacteria</taxon>
        <taxon>Rhodobacterales</taxon>
        <taxon>Roseobacteraceae</taxon>
        <taxon>Ruegeria</taxon>
    </lineage>
</organism>
<sequence length="131" mass="14645">MAEGVLSERDRDAIEQVVRTTLGNITDGDRESWLGHWTQDARLMPPGRPDVTGHDQLAAWIRDWPPVRRFEVESMVVEGAGDLAVAICSFVRVTEDAAGAEERQPARQVLKLRRQPDGTWLIAAAIFNARQ</sequence>
<dbReference type="InterPro" id="IPR027843">
    <property type="entry name" value="DUF4440"/>
</dbReference>
<protein>
    <submittedName>
        <fullName evidence="2">DUF4440 domain-containing protein</fullName>
    </submittedName>
</protein>
<gene>
    <name evidence="2" type="ORF">FGK63_00615</name>
</gene>
<feature type="domain" description="DUF4440" evidence="1">
    <location>
        <begin position="14"/>
        <end position="122"/>
    </location>
</feature>
<dbReference type="Gene3D" id="3.10.450.50">
    <property type="match status" value="1"/>
</dbReference>
<accession>A0ABY2X2L5</accession>
<dbReference type="EMBL" id="VCPD01000001">
    <property type="protein sequence ID" value="TMV09605.1"/>
    <property type="molecule type" value="Genomic_DNA"/>
</dbReference>
<comment type="caution">
    <text evidence="2">The sequence shown here is derived from an EMBL/GenBank/DDBJ whole genome shotgun (WGS) entry which is preliminary data.</text>
</comment>
<evidence type="ECO:0000313" key="2">
    <source>
        <dbReference type="EMBL" id="TMV09605.1"/>
    </source>
</evidence>
<keyword evidence="3" id="KW-1185">Reference proteome</keyword>
<dbReference type="RefSeq" id="WP_138839664.1">
    <property type="nucleotide sequence ID" value="NZ_VCPD01000001.1"/>
</dbReference>
<dbReference type="SUPFAM" id="SSF54427">
    <property type="entry name" value="NTF2-like"/>
    <property type="match status" value="1"/>
</dbReference>